<evidence type="ECO:0000313" key="5">
    <source>
        <dbReference type="EMBL" id="MBB4910563.1"/>
    </source>
</evidence>
<dbReference type="EMBL" id="JACHJQ010000007">
    <property type="protein sequence ID" value="MBB4910563.1"/>
    <property type="molecule type" value="Genomic_DNA"/>
</dbReference>
<dbReference type="InterPro" id="IPR024412">
    <property type="entry name" value="Lsr2_dim_dom"/>
</dbReference>
<dbReference type="GO" id="GO:0003677">
    <property type="term" value="F:DNA binding"/>
    <property type="evidence" value="ECO:0007669"/>
    <property type="project" value="UniProtKB-KW"/>
</dbReference>
<evidence type="ECO:0000259" key="4">
    <source>
        <dbReference type="Pfam" id="PF23359"/>
    </source>
</evidence>
<gene>
    <name evidence="5" type="ORF">FHR82_006821</name>
</gene>
<feature type="compositionally biased region" description="Polar residues" evidence="2">
    <location>
        <begin position="69"/>
        <end position="82"/>
    </location>
</feature>
<dbReference type="Pfam" id="PF11774">
    <property type="entry name" value="Lsr2"/>
    <property type="match status" value="1"/>
</dbReference>
<dbReference type="InterPro" id="IPR036625">
    <property type="entry name" value="E3-bd_dom_sf"/>
</dbReference>
<dbReference type="InterPro" id="IPR055370">
    <property type="entry name" value="Lsr2_DNA-bd"/>
</dbReference>
<dbReference type="GO" id="GO:0016746">
    <property type="term" value="F:acyltransferase activity"/>
    <property type="evidence" value="ECO:0007669"/>
    <property type="project" value="InterPro"/>
</dbReference>
<accession>A0A7W7QBR6</accession>
<organism evidence="5 6">
    <name type="scientific">Actinophytocola algeriensis</name>
    <dbReference type="NCBI Taxonomy" id="1768010"/>
    <lineage>
        <taxon>Bacteria</taxon>
        <taxon>Bacillati</taxon>
        <taxon>Actinomycetota</taxon>
        <taxon>Actinomycetes</taxon>
        <taxon>Pseudonocardiales</taxon>
        <taxon>Pseudonocardiaceae</taxon>
    </lineage>
</organism>
<keyword evidence="1" id="KW-0238">DNA-binding</keyword>
<dbReference type="AlphaFoldDB" id="A0A7W7QBR6"/>
<dbReference type="InterPro" id="IPR042261">
    <property type="entry name" value="Lsr2-like_dimerization"/>
</dbReference>
<evidence type="ECO:0008006" key="7">
    <source>
        <dbReference type="Google" id="ProtNLM"/>
    </source>
</evidence>
<feature type="domain" description="Lsr2 dimerization" evidence="3">
    <location>
        <begin position="1"/>
        <end position="60"/>
    </location>
</feature>
<feature type="domain" description="Lsr2 DNA-binding" evidence="4">
    <location>
        <begin position="80"/>
        <end position="114"/>
    </location>
</feature>
<dbReference type="Proteomes" id="UP000520767">
    <property type="component" value="Unassembled WGS sequence"/>
</dbReference>
<dbReference type="RefSeq" id="WP_184814593.1">
    <property type="nucleotide sequence ID" value="NZ_JACHJQ010000007.1"/>
</dbReference>
<dbReference type="Gene3D" id="4.10.320.10">
    <property type="entry name" value="E3-binding domain"/>
    <property type="match status" value="1"/>
</dbReference>
<dbReference type="Gene3D" id="3.30.60.230">
    <property type="entry name" value="Lsr2, dimerization domain"/>
    <property type="match status" value="1"/>
</dbReference>
<reference evidence="5 6" key="1">
    <citation type="submission" date="2020-08" db="EMBL/GenBank/DDBJ databases">
        <title>Genomic Encyclopedia of Type Strains, Phase III (KMG-III): the genomes of soil and plant-associated and newly described type strains.</title>
        <authorList>
            <person name="Whitman W."/>
        </authorList>
    </citation>
    <scope>NUCLEOTIDE SEQUENCE [LARGE SCALE GENOMIC DNA]</scope>
    <source>
        <strain evidence="5 6">CECT 8960</strain>
    </source>
</reference>
<evidence type="ECO:0000256" key="2">
    <source>
        <dbReference type="SAM" id="MobiDB-lite"/>
    </source>
</evidence>
<protein>
    <recommendedName>
        <fullName evidence="7">Lsr2 protein</fullName>
    </recommendedName>
</protein>
<comment type="caution">
    <text evidence="5">The sequence shown here is derived from an EMBL/GenBank/DDBJ whole genome shotgun (WGS) entry which is preliminary data.</text>
</comment>
<evidence type="ECO:0000256" key="1">
    <source>
        <dbReference type="ARBA" id="ARBA00023125"/>
    </source>
</evidence>
<dbReference type="Pfam" id="PF23359">
    <property type="entry name" value="Lsr2_DNA-bd"/>
    <property type="match status" value="1"/>
</dbReference>
<evidence type="ECO:0000259" key="3">
    <source>
        <dbReference type="Pfam" id="PF11774"/>
    </source>
</evidence>
<sequence length="129" mass="13964">MAQQVTIQLVDDLDGTQSDDISTVSIGLDGVSYEIDLTEANADNLRKSLEEFVAHARRTGGRIKRGTAAKSSNGSTTANHEQAQAIRDWARRNGHEVSNRGRISAGIIEAFEAAQAEANSKSRKRKAKV</sequence>
<proteinExistence type="predicted"/>
<name>A0A7W7QBR6_9PSEU</name>
<evidence type="ECO:0000313" key="6">
    <source>
        <dbReference type="Proteomes" id="UP000520767"/>
    </source>
</evidence>
<keyword evidence="6" id="KW-1185">Reference proteome</keyword>
<feature type="region of interest" description="Disordered" evidence="2">
    <location>
        <begin position="60"/>
        <end position="84"/>
    </location>
</feature>